<dbReference type="GO" id="GO:0140359">
    <property type="term" value="F:ABC-type transporter activity"/>
    <property type="evidence" value="ECO:0007669"/>
    <property type="project" value="InterPro"/>
</dbReference>
<dbReference type="OrthoDB" id="266913at2"/>
<evidence type="ECO:0000256" key="1">
    <source>
        <dbReference type="ARBA" id="ARBA00004651"/>
    </source>
</evidence>
<keyword evidence="11" id="KW-1185">Reference proteome</keyword>
<feature type="transmembrane region" description="Helical" evidence="8">
    <location>
        <begin position="191"/>
        <end position="211"/>
    </location>
</feature>
<dbReference type="STRING" id="1763538.LPB68_14375"/>
<feature type="transmembrane region" description="Helical" evidence="8">
    <location>
        <begin position="354"/>
        <end position="376"/>
    </location>
</feature>
<comment type="similarity">
    <text evidence="2">Belongs to the ABC-2 integral membrane protein family.</text>
</comment>
<evidence type="ECO:0000256" key="4">
    <source>
        <dbReference type="ARBA" id="ARBA00022475"/>
    </source>
</evidence>
<sequence length="385" mass="42470">MNSLMIAWNMIKRTVGTKKGILFFIVLPCIIVSLTVALMGQSNNSEVRIPYSNEDVGTAGQYIIDVLSRNADYVLELKSSKEEVRDMIMGRQRSVGLSIPAEFTEQLLSGNEPQIAMYQLTGNEASYIVKLSLDRIVGGMAQTAGIISNFNPDNATSVEVFAKSIEEMGNQRIQSERTDYNLYAKPGLSNVTGFTIMFMMGLVSSIVKIIIDDRRNRTIARIYSAPVRSYEIALGHILGSLFVGIIQIIIVLIFSRYVLKYDYDIPFLTHFLILGLFMLVSMGIASTVAGMVRNPTNAGMLNAMIITPTCMLGGCFWPLSIMPEYLQKVANFIPQKWAIEAVDRVASGDQLVDIWLPLSILGLMAIILLAIGSVILRPSDTKVSA</sequence>
<feature type="transmembrane region" description="Helical" evidence="8">
    <location>
        <begin position="301"/>
        <end position="319"/>
    </location>
</feature>
<dbReference type="PROSITE" id="PS51012">
    <property type="entry name" value="ABC_TM2"/>
    <property type="match status" value="1"/>
</dbReference>
<dbReference type="RefSeq" id="WP_068657514.1">
    <property type="nucleotide sequence ID" value="NZ_CP017770.1"/>
</dbReference>
<dbReference type="InterPro" id="IPR051449">
    <property type="entry name" value="ABC-2_transporter_component"/>
</dbReference>
<evidence type="ECO:0000256" key="3">
    <source>
        <dbReference type="ARBA" id="ARBA00022448"/>
    </source>
</evidence>
<feature type="transmembrane region" description="Helical" evidence="8">
    <location>
        <begin position="267"/>
        <end position="289"/>
    </location>
</feature>
<keyword evidence="4" id="KW-1003">Cell membrane</keyword>
<dbReference type="PANTHER" id="PTHR30294">
    <property type="entry name" value="MEMBRANE COMPONENT OF ABC TRANSPORTER YHHJ-RELATED"/>
    <property type="match status" value="1"/>
</dbReference>
<dbReference type="KEGG" id="pcx:LPB68_14375"/>
<feature type="transmembrane region" description="Helical" evidence="8">
    <location>
        <begin position="21"/>
        <end position="40"/>
    </location>
</feature>
<reference evidence="10 11" key="1">
    <citation type="submission" date="2016-02" db="EMBL/GenBank/DDBJ databases">
        <title>Paenibacillus sp. LPB0068, isolated from Crassostrea gigas.</title>
        <authorList>
            <person name="Shin S.-K."/>
            <person name="Yi H."/>
        </authorList>
    </citation>
    <scope>NUCLEOTIDE SEQUENCE [LARGE SCALE GENOMIC DNA]</scope>
    <source>
        <strain evidence="10 11">LPB0068</strain>
    </source>
</reference>
<dbReference type="PANTHER" id="PTHR30294:SF45">
    <property type="entry name" value="LINEARMYCIN RESISTANCE PERMEASE PROTEIN LNRN"/>
    <property type="match status" value="1"/>
</dbReference>
<evidence type="ECO:0000256" key="6">
    <source>
        <dbReference type="ARBA" id="ARBA00022989"/>
    </source>
</evidence>
<organism evidence="10 11">
    <name type="scientific">Paenibacillus crassostreae</name>
    <dbReference type="NCBI Taxonomy" id="1763538"/>
    <lineage>
        <taxon>Bacteria</taxon>
        <taxon>Bacillati</taxon>
        <taxon>Bacillota</taxon>
        <taxon>Bacilli</taxon>
        <taxon>Bacillales</taxon>
        <taxon>Paenibacillaceae</taxon>
        <taxon>Paenibacillus</taxon>
    </lineage>
</organism>
<feature type="domain" description="ABC transmembrane type-2" evidence="9">
    <location>
        <begin position="155"/>
        <end position="379"/>
    </location>
</feature>
<dbReference type="Proteomes" id="UP000077134">
    <property type="component" value="Unassembled WGS sequence"/>
</dbReference>
<evidence type="ECO:0000256" key="7">
    <source>
        <dbReference type="ARBA" id="ARBA00023136"/>
    </source>
</evidence>
<dbReference type="Gene3D" id="3.40.1710.10">
    <property type="entry name" value="abc type-2 transporter like domain"/>
    <property type="match status" value="1"/>
</dbReference>
<dbReference type="InterPro" id="IPR013525">
    <property type="entry name" value="ABC2_TM"/>
</dbReference>
<protein>
    <submittedName>
        <fullName evidence="10">ABC transporter</fullName>
    </submittedName>
</protein>
<dbReference type="EMBL" id="LSFN01000013">
    <property type="protein sequence ID" value="OAB75077.1"/>
    <property type="molecule type" value="Genomic_DNA"/>
</dbReference>
<accession>A0A167E2S3</accession>
<keyword evidence="3" id="KW-0813">Transport</keyword>
<gene>
    <name evidence="10" type="ORF">PNBC_09560</name>
</gene>
<comment type="caution">
    <text evidence="10">The sequence shown here is derived from an EMBL/GenBank/DDBJ whole genome shotgun (WGS) entry which is preliminary data.</text>
</comment>
<keyword evidence="5 8" id="KW-0812">Transmembrane</keyword>
<proteinExistence type="inferred from homology"/>
<name>A0A167E2S3_9BACL</name>
<dbReference type="InterPro" id="IPR047817">
    <property type="entry name" value="ABC2_TM_bact-type"/>
</dbReference>
<dbReference type="AlphaFoldDB" id="A0A167E2S3"/>
<comment type="subcellular location">
    <subcellularLocation>
        <location evidence="1">Cell membrane</location>
        <topology evidence="1">Multi-pass membrane protein</topology>
    </subcellularLocation>
</comment>
<keyword evidence="6 8" id="KW-1133">Transmembrane helix</keyword>
<evidence type="ECO:0000259" key="9">
    <source>
        <dbReference type="PROSITE" id="PS51012"/>
    </source>
</evidence>
<evidence type="ECO:0000313" key="10">
    <source>
        <dbReference type="EMBL" id="OAB75077.1"/>
    </source>
</evidence>
<feature type="transmembrane region" description="Helical" evidence="8">
    <location>
        <begin position="232"/>
        <end position="255"/>
    </location>
</feature>
<keyword evidence="7 8" id="KW-0472">Membrane</keyword>
<evidence type="ECO:0000256" key="2">
    <source>
        <dbReference type="ARBA" id="ARBA00007783"/>
    </source>
</evidence>
<dbReference type="GO" id="GO:0005886">
    <property type="term" value="C:plasma membrane"/>
    <property type="evidence" value="ECO:0007669"/>
    <property type="project" value="UniProtKB-SubCell"/>
</dbReference>
<evidence type="ECO:0000256" key="5">
    <source>
        <dbReference type="ARBA" id="ARBA00022692"/>
    </source>
</evidence>
<evidence type="ECO:0000256" key="8">
    <source>
        <dbReference type="SAM" id="Phobius"/>
    </source>
</evidence>
<dbReference type="Pfam" id="PF12698">
    <property type="entry name" value="ABC2_membrane_3"/>
    <property type="match status" value="1"/>
</dbReference>
<evidence type="ECO:0000313" key="11">
    <source>
        <dbReference type="Proteomes" id="UP000077134"/>
    </source>
</evidence>